<dbReference type="PANTHER" id="PTHR47176">
    <property type="entry name" value="OSJNBA0020J04.13 PROTEIN"/>
    <property type="match status" value="1"/>
</dbReference>
<dbReference type="Pfam" id="PF01026">
    <property type="entry name" value="TatD_DNase"/>
    <property type="match status" value="1"/>
</dbReference>
<dbReference type="EMBL" id="CAJHUC010001024">
    <property type="protein sequence ID" value="CAD7699463.1"/>
    <property type="molecule type" value="Genomic_DNA"/>
</dbReference>
<evidence type="ECO:0008006" key="4">
    <source>
        <dbReference type="Google" id="ProtNLM"/>
    </source>
</evidence>
<comment type="caution">
    <text evidence="2">The sequence shown here is derived from an EMBL/GenBank/DDBJ whole genome shotgun (WGS) entry which is preliminary data.</text>
</comment>
<keyword evidence="3" id="KW-1185">Reference proteome</keyword>
<protein>
    <recommendedName>
        <fullName evidence="4">TatD related DNase</fullName>
    </recommendedName>
</protein>
<accession>A0A8S1IWD4</accession>
<dbReference type="PROSITE" id="PS01091">
    <property type="entry name" value="TATD_3"/>
    <property type="match status" value="1"/>
</dbReference>
<dbReference type="InterPro" id="IPR018228">
    <property type="entry name" value="DNase_TatD-rel_CS"/>
</dbReference>
<dbReference type="Gene3D" id="3.20.20.140">
    <property type="entry name" value="Metal-dependent hydrolases"/>
    <property type="match status" value="1"/>
</dbReference>
<dbReference type="OrthoDB" id="6079689at2759"/>
<reference evidence="2" key="1">
    <citation type="submission" date="2020-12" db="EMBL/GenBank/DDBJ databases">
        <authorList>
            <person name="Iha C."/>
        </authorList>
    </citation>
    <scope>NUCLEOTIDE SEQUENCE</scope>
</reference>
<dbReference type="GO" id="GO:0016788">
    <property type="term" value="F:hydrolase activity, acting on ester bonds"/>
    <property type="evidence" value="ECO:0007669"/>
    <property type="project" value="InterPro"/>
</dbReference>
<evidence type="ECO:0000313" key="2">
    <source>
        <dbReference type="EMBL" id="CAD7699463.1"/>
    </source>
</evidence>
<dbReference type="AlphaFoldDB" id="A0A8S1IWD4"/>
<sequence length="130" mass="14092">MGPFPAGLVLHSWTGPPDMVIPLARVEGVHFSLSGFTTRANPSKLAQTVKQIPLDRLLLETDAPDGLPKEHRLSGCGQQEQPINRPANIRTICTRVASAMGVHEELIANAAHRNALKLFRFGQKALHASS</sequence>
<proteinExistence type="predicted"/>
<dbReference type="Proteomes" id="UP000708148">
    <property type="component" value="Unassembled WGS sequence"/>
</dbReference>
<organism evidence="2 3">
    <name type="scientific">Ostreobium quekettii</name>
    <dbReference type="NCBI Taxonomy" id="121088"/>
    <lineage>
        <taxon>Eukaryota</taxon>
        <taxon>Viridiplantae</taxon>
        <taxon>Chlorophyta</taxon>
        <taxon>core chlorophytes</taxon>
        <taxon>Ulvophyceae</taxon>
        <taxon>TCBD clade</taxon>
        <taxon>Bryopsidales</taxon>
        <taxon>Ostreobineae</taxon>
        <taxon>Ostreobiaceae</taxon>
        <taxon>Ostreobium</taxon>
    </lineage>
</organism>
<name>A0A8S1IWD4_9CHLO</name>
<keyword evidence="1" id="KW-0378">Hydrolase</keyword>
<dbReference type="InterPro" id="IPR001130">
    <property type="entry name" value="TatD-like"/>
</dbReference>
<dbReference type="InterPro" id="IPR032466">
    <property type="entry name" value="Metal_Hydrolase"/>
</dbReference>
<gene>
    <name evidence="2" type="ORF">OSTQU699_LOCUS4822</name>
</gene>
<evidence type="ECO:0000256" key="1">
    <source>
        <dbReference type="ARBA" id="ARBA00022801"/>
    </source>
</evidence>
<evidence type="ECO:0000313" key="3">
    <source>
        <dbReference type="Proteomes" id="UP000708148"/>
    </source>
</evidence>
<dbReference type="SUPFAM" id="SSF51556">
    <property type="entry name" value="Metallo-dependent hydrolases"/>
    <property type="match status" value="1"/>
</dbReference>
<dbReference type="PANTHER" id="PTHR47176:SF1">
    <property type="entry name" value="OS04G0577500 PROTEIN"/>
    <property type="match status" value="1"/>
</dbReference>